<dbReference type="InterPro" id="IPR023214">
    <property type="entry name" value="HAD_sf"/>
</dbReference>
<dbReference type="SFLD" id="SFLDS00003">
    <property type="entry name" value="Haloacid_Dehalogenase"/>
    <property type="match status" value="1"/>
</dbReference>
<evidence type="ECO:0000313" key="2">
    <source>
        <dbReference type="EMBL" id="NMP21970.1"/>
    </source>
</evidence>
<dbReference type="PANTHER" id="PTHR43316:SF3">
    <property type="entry name" value="HALOACID DEHALOGENASE, TYPE II (AFU_ORTHOLOGUE AFUA_2G07750)-RELATED"/>
    <property type="match status" value="1"/>
</dbReference>
<accession>A0A7Y0L2E9</accession>
<proteinExistence type="predicted"/>
<dbReference type="Proteomes" id="UP000533476">
    <property type="component" value="Unassembled WGS sequence"/>
</dbReference>
<dbReference type="EMBL" id="JABBVZ010000015">
    <property type="protein sequence ID" value="NMP21970.1"/>
    <property type="molecule type" value="Genomic_DNA"/>
</dbReference>
<organism evidence="2 3">
    <name type="scientific">Sulfobacillus harzensis</name>
    <dbReference type="NCBI Taxonomy" id="2729629"/>
    <lineage>
        <taxon>Bacteria</taxon>
        <taxon>Bacillati</taxon>
        <taxon>Bacillota</taxon>
        <taxon>Clostridia</taxon>
        <taxon>Eubacteriales</taxon>
        <taxon>Clostridiales Family XVII. Incertae Sedis</taxon>
        <taxon>Sulfobacillus</taxon>
    </lineage>
</organism>
<sequence length="240" mass="26870">MNHDIRVVAFDLDDTLIRLDPTFVPEYVRLLDETLRAALALSEPLSGHFLEVTNQMMAKMRDEESLQDFFFRQFSERASLTRNQIEGPLTAFYEEIFPRLRSLARPVYGAMGMLSQLKAAGYQVALLTSALFPKAAIDERLRWAGLEGFPFDWRTAFEVVHATKPQPGYYEEAADALGVPPQAWLMVGNDLVEDIIPARSAGMAAYWVRDQKPTAEEEATLPPGTPWGPVEAVLSHLGLA</sequence>
<protein>
    <submittedName>
        <fullName evidence="2">HAD family hydrolase</fullName>
    </submittedName>
</protein>
<dbReference type="Gene3D" id="3.40.50.1000">
    <property type="entry name" value="HAD superfamily/HAD-like"/>
    <property type="match status" value="1"/>
</dbReference>
<name>A0A7Y0L2E9_9FIRM</name>
<keyword evidence="3" id="KW-1185">Reference proteome</keyword>
<dbReference type="InterPro" id="IPR051540">
    <property type="entry name" value="S-2-haloacid_dehalogenase"/>
</dbReference>
<dbReference type="PANTHER" id="PTHR43316">
    <property type="entry name" value="HYDROLASE, HALOACID DELAHOGENASE-RELATED"/>
    <property type="match status" value="1"/>
</dbReference>
<dbReference type="AlphaFoldDB" id="A0A7Y0L2E9"/>
<keyword evidence="1 2" id="KW-0378">Hydrolase</keyword>
<dbReference type="InterPro" id="IPR036412">
    <property type="entry name" value="HAD-like_sf"/>
</dbReference>
<dbReference type="RefSeq" id="WP_169097856.1">
    <property type="nucleotide sequence ID" value="NZ_JABBVZ010000015.1"/>
</dbReference>
<reference evidence="2 3" key="1">
    <citation type="submission" date="2020-04" db="EMBL/GenBank/DDBJ databases">
        <authorList>
            <person name="Zhang R."/>
            <person name="Schippers A."/>
        </authorList>
    </citation>
    <scope>NUCLEOTIDE SEQUENCE [LARGE SCALE GENOMIC DNA]</scope>
    <source>
        <strain evidence="2 3">DSM 109850</strain>
    </source>
</reference>
<evidence type="ECO:0000256" key="1">
    <source>
        <dbReference type="ARBA" id="ARBA00022801"/>
    </source>
</evidence>
<dbReference type="SUPFAM" id="SSF56784">
    <property type="entry name" value="HAD-like"/>
    <property type="match status" value="1"/>
</dbReference>
<dbReference type="InterPro" id="IPR006439">
    <property type="entry name" value="HAD-SF_hydro_IA"/>
</dbReference>
<comment type="caution">
    <text evidence="2">The sequence shown here is derived from an EMBL/GenBank/DDBJ whole genome shotgun (WGS) entry which is preliminary data.</text>
</comment>
<dbReference type="Pfam" id="PF00702">
    <property type="entry name" value="Hydrolase"/>
    <property type="match status" value="1"/>
</dbReference>
<dbReference type="GO" id="GO:0016787">
    <property type="term" value="F:hydrolase activity"/>
    <property type="evidence" value="ECO:0007669"/>
    <property type="project" value="UniProtKB-KW"/>
</dbReference>
<evidence type="ECO:0000313" key="3">
    <source>
        <dbReference type="Proteomes" id="UP000533476"/>
    </source>
</evidence>
<gene>
    <name evidence="2" type="ORF">HIJ39_06340</name>
</gene>
<dbReference type="SFLD" id="SFLDG01129">
    <property type="entry name" value="C1.5:_HAD__Beta-PGM__Phosphata"/>
    <property type="match status" value="1"/>
</dbReference>
<dbReference type="PRINTS" id="PR00413">
    <property type="entry name" value="HADHALOGNASE"/>
</dbReference>